<dbReference type="InterPro" id="IPR017853">
    <property type="entry name" value="GH"/>
</dbReference>
<dbReference type="PANTHER" id="PTHR11069:SF23">
    <property type="entry name" value="LYSOSOMAL ACID GLUCOSYLCERAMIDASE"/>
    <property type="match status" value="1"/>
</dbReference>
<evidence type="ECO:0000256" key="2">
    <source>
        <dbReference type="ARBA" id="ARBA00022729"/>
    </source>
</evidence>
<feature type="domain" description="Glycosyl hydrolase family 30 TIM-barrel" evidence="5">
    <location>
        <begin position="47"/>
        <end position="132"/>
    </location>
</feature>
<evidence type="ECO:0000313" key="7">
    <source>
        <dbReference type="Proteomes" id="UP001288778"/>
    </source>
</evidence>
<evidence type="ECO:0000256" key="4">
    <source>
        <dbReference type="RuleBase" id="RU361188"/>
    </source>
</evidence>
<dbReference type="RefSeq" id="WP_409193322.1">
    <property type="nucleotide sequence ID" value="NZ_WNUI01000204.1"/>
</dbReference>
<proteinExistence type="inferred from homology"/>
<dbReference type="AlphaFoldDB" id="A0AAW9HXH4"/>
<dbReference type="Pfam" id="PF02055">
    <property type="entry name" value="Glyco_hydro_30"/>
    <property type="match status" value="1"/>
</dbReference>
<comment type="similarity">
    <text evidence="1 4">Belongs to the glycosyl hydrolase 30 family.</text>
</comment>
<organism evidence="6 7">
    <name type="scientific">Clostridium perfringens</name>
    <dbReference type="NCBI Taxonomy" id="1502"/>
    <lineage>
        <taxon>Bacteria</taxon>
        <taxon>Bacillati</taxon>
        <taxon>Bacillota</taxon>
        <taxon>Clostridia</taxon>
        <taxon>Eubacteriales</taxon>
        <taxon>Clostridiaceae</taxon>
        <taxon>Clostridium</taxon>
    </lineage>
</organism>
<evidence type="ECO:0000256" key="1">
    <source>
        <dbReference type="ARBA" id="ARBA00005382"/>
    </source>
</evidence>
<dbReference type="GO" id="GO:0006680">
    <property type="term" value="P:glucosylceramide catabolic process"/>
    <property type="evidence" value="ECO:0007669"/>
    <property type="project" value="TreeGrafter"/>
</dbReference>
<dbReference type="SUPFAM" id="SSF51445">
    <property type="entry name" value="(Trans)glycosidases"/>
    <property type="match status" value="1"/>
</dbReference>
<comment type="caution">
    <text evidence="6">The sequence shown here is derived from an EMBL/GenBank/DDBJ whole genome shotgun (WGS) entry which is preliminary data.</text>
</comment>
<name>A0AAW9HXH4_CLOPF</name>
<dbReference type="Gene3D" id="3.20.20.80">
    <property type="entry name" value="Glycosidases"/>
    <property type="match status" value="1"/>
</dbReference>
<evidence type="ECO:0000256" key="3">
    <source>
        <dbReference type="ARBA" id="ARBA00022801"/>
    </source>
</evidence>
<keyword evidence="3 4" id="KW-0378">Hydrolase</keyword>
<dbReference type="GO" id="GO:0004348">
    <property type="term" value="F:glucosylceramidase activity"/>
    <property type="evidence" value="ECO:0007669"/>
    <property type="project" value="InterPro"/>
</dbReference>
<keyword evidence="2" id="KW-0732">Signal</keyword>
<dbReference type="PANTHER" id="PTHR11069">
    <property type="entry name" value="GLUCOSYLCERAMIDASE"/>
    <property type="match status" value="1"/>
</dbReference>
<dbReference type="EMBL" id="WNUI01000204">
    <property type="protein sequence ID" value="MDZ4910357.1"/>
    <property type="molecule type" value="Genomic_DNA"/>
</dbReference>
<dbReference type="InterPro" id="IPR033453">
    <property type="entry name" value="Glyco_hydro_30_TIM-barrel"/>
</dbReference>
<dbReference type="InterPro" id="IPR001139">
    <property type="entry name" value="Glyco_hydro_30"/>
</dbReference>
<accession>A0AAW9HXH4</accession>
<gene>
    <name evidence="6" type="ORF">GNF68_15190</name>
</gene>
<feature type="non-terminal residue" evidence="6">
    <location>
        <position position="134"/>
    </location>
</feature>
<protein>
    <submittedName>
        <fullName evidence="6">Glycosyl hydrolase</fullName>
    </submittedName>
</protein>
<sequence>MLNMTIYQSNGEEELFVRKDKEQLAPGTSDTKHTVVIDEEQTFQEMDGFGASFTDSAAYLIHQVLETKQRSELMTRLFDPNEGIGLSVLRQPMGASDYARDFYSYNDMPEGQTDVELDQFSIAHDEEDIIPLLK</sequence>
<keyword evidence="4" id="KW-0326">Glycosidase</keyword>
<dbReference type="Proteomes" id="UP001288778">
    <property type="component" value="Unassembled WGS sequence"/>
</dbReference>
<evidence type="ECO:0000313" key="6">
    <source>
        <dbReference type="EMBL" id="MDZ4910357.1"/>
    </source>
</evidence>
<evidence type="ECO:0000259" key="5">
    <source>
        <dbReference type="Pfam" id="PF02055"/>
    </source>
</evidence>
<reference evidence="6" key="1">
    <citation type="submission" date="2019-11" db="EMBL/GenBank/DDBJ databases">
        <title>Characterization of Clostridium perfringens isolates from swine manure treated agricultural soils.</title>
        <authorList>
            <person name="Wushke S.T."/>
        </authorList>
    </citation>
    <scope>NUCLEOTIDE SEQUENCE</scope>
    <source>
        <strain evidence="6">X94</strain>
    </source>
</reference>
<dbReference type="GO" id="GO:0016020">
    <property type="term" value="C:membrane"/>
    <property type="evidence" value="ECO:0007669"/>
    <property type="project" value="GOC"/>
</dbReference>